<dbReference type="InterPro" id="IPR006764">
    <property type="entry name" value="SAM_dep_MeTrfase_SAV2177_type"/>
</dbReference>
<evidence type="ECO:0000313" key="1">
    <source>
        <dbReference type="EMBL" id="TDD79203.1"/>
    </source>
</evidence>
<dbReference type="RefSeq" id="WP_131898552.1">
    <property type="nucleotide sequence ID" value="NZ_SMKU01000181.1"/>
</dbReference>
<protein>
    <submittedName>
        <fullName evidence="1">SAM-dependent methyltransferase</fullName>
    </submittedName>
</protein>
<keyword evidence="1" id="KW-0489">Methyltransferase</keyword>
<keyword evidence="2" id="KW-1185">Reference proteome</keyword>
<dbReference type="EMBL" id="SMKU01000181">
    <property type="protein sequence ID" value="TDD79203.1"/>
    <property type="molecule type" value="Genomic_DNA"/>
</dbReference>
<comment type="caution">
    <text evidence="1">The sequence shown here is derived from an EMBL/GenBank/DDBJ whole genome shotgun (WGS) entry which is preliminary data.</text>
</comment>
<dbReference type="Pfam" id="PF04672">
    <property type="entry name" value="Methyltransf_19"/>
    <property type="match status" value="1"/>
</dbReference>
<dbReference type="OrthoDB" id="3216820at2"/>
<dbReference type="SUPFAM" id="SSF53335">
    <property type="entry name" value="S-adenosyl-L-methionine-dependent methyltransferases"/>
    <property type="match status" value="1"/>
</dbReference>
<sequence>MSDRPSASGAGLPEEIDTSVAHSARVWNHWLGGKDCFEADRAAGDRVFQMFPDIINVARADRSFLARAVRFLVAEAGIDQFLDIGTGLPTADNTHEVAQRIAPECRVVYVDNDPMVLVHARALLNSTPAGATAYIAADARDSDTILDEAGQVLDFSRPIAVMMLGILNFITDAGEAHQAVSRLVDAVPSGSYLAITHPTQELGGGANAEAMKFWNENVQPPICARNEQEVAGFFAGLRLLEPGIVSCSRWRPEPVLVGVPAPEVAQFGAVGYKP</sequence>
<evidence type="ECO:0000313" key="2">
    <source>
        <dbReference type="Proteomes" id="UP000294513"/>
    </source>
</evidence>
<dbReference type="GO" id="GO:0032259">
    <property type="term" value="P:methylation"/>
    <property type="evidence" value="ECO:0007669"/>
    <property type="project" value="UniProtKB-KW"/>
</dbReference>
<dbReference type="Gene3D" id="3.40.50.150">
    <property type="entry name" value="Vaccinia Virus protein VP39"/>
    <property type="match status" value="1"/>
</dbReference>
<proteinExistence type="predicted"/>
<keyword evidence="1" id="KW-0808">Transferase</keyword>
<dbReference type="InterPro" id="IPR029063">
    <property type="entry name" value="SAM-dependent_MTases_sf"/>
</dbReference>
<name>A0A4R5B2I1_9ACTN</name>
<reference evidence="1 2" key="1">
    <citation type="submission" date="2019-03" db="EMBL/GenBank/DDBJ databases">
        <title>Draft genome sequences of novel Actinobacteria.</title>
        <authorList>
            <person name="Sahin N."/>
            <person name="Ay H."/>
            <person name="Saygin H."/>
        </authorList>
    </citation>
    <scope>NUCLEOTIDE SEQUENCE [LARGE SCALE GENOMIC DNA]</scope>
    <source>
        <strain evidence="1 2">H3C3</strain>
    </source>
</reference>
<dbReference type="GO" id="GO:0008168">
    <property type="term" value="F:methyltransferase activity"/>
    <property type="evidence" value="ECO:0007669"/>
    <property type="project" value="UniProtKB-KW"/>
</dbReference>
<gene>
    <name evidence="1" type="ORF">E1298_28300</name>
</gene>
<accession>A0A4R5B2I1</accession>
<dbReference type="AlphaFoldDB" id="A0A4R5B2I1"/>
<dbReference type="Proteomes" id="UP000294513">
    <property type="component" value="Unassembled WGS sequence"/>
</dbReference>
<organism evidence="1 2">
    <name type="scientific">Actinomadura rubrisoli</name>
    <dbReference type="NCBI Taxonomy" id="2530368"/>
    <lineage>
        <taxon>Bacteria</taxon>
        <taxon>Bacillati</taxon>
        <taxon>Actinomycetota</taxon>
        <taxon>Actinomycetes</taxon>
        <taxon>Streptosporangiales</taxon>
        <taxon>Thermomonosporaceae</taxon>
        <taxon>Actinomadura</taxon>
    </lineage>
</organism>
<dbReference type="PIRSF" id="PIRSF017393">
    <property type="entry name" value="MTase_SAV2177"/>
    <property type="match status" value="1"/>
</dbReference>